<dbReference type="SUPFAM" id="SSF53300">
    <property type="entry name" value="vWA-like"/>
    <property type="match status" value="1"/>
</dbReference>
<evidence type="ECO:0000256" key="2">
    <source>
        <dbReference type="ARBA" id="ARBA00022737"/>
    </source>
</evidence>
<proteinExistence type="inferred from homology"/>
<organism evidence="5 6">
    <name type="scientific">Anaeramoeba flamelloides</name>
    <dbReference type="NCBI Taxonomy" id="1746091"/>
    <lineage>
        <taxon>Eukaryota</taxon>
        <taxon>Metamonada</taxon>
        <taxon>Anaeramoebidae</taxon>
        <taxon>Anaeramoeba</taxon>
    </lineage>
</organism>
<feature type="domain" description="VWFA" evidence="4">
    <location>
        <begin position="298"/>
        <end position="516"/>
    </location>
</feature>
<gene>
    <name evidence="5" type="ORF">M0812_20673</name>
</gene>
<dbReference type="Gene3D" id="2.60.40.150">
    <property type="entry name" value="C2 domain"/>
    <property type="match status" value="2"/>
</dbReference>
<dbReference type="GO" id="GO:0071277">
    <property type="term" value="P:cellular response to calcium ion"/>
    <property type="evidence" value="ECO:0007669"/>
    <property type="project" value="TreeGrafter"/>
</dbReference>
<dbReference type="PROSITE" id="PS50234">
    <property type="entry name" value="VWFA"/>
    <property type="match status" value="1"/>
</dbReference>
<dbReference type="SUPFAM" id="SSF49562">
    <property type="entry name" value="C2 domain (Calcium/lipid-binding domain, CaLB)"/>
    <property type="match status" value="2"/>
</dbReference>
<dbReference type="InterPro" id="IPR000008">
    <property type="entry name" value="C2_dom"/>
</dbReference>
<accession>A0AAV7YSP0</accession>
<evidence type="ECO:0000313" key="6">
    <source>
        <dbReference type="Proteomes" id="UP001146793"/>
    </source>
</evidence>
<dbReference type="EMBL" id="JANTQA010000047">
    <property type="protein sequence ID" value="KAJ3431752.1"/>
    <property type="molecule type" value="Genomic_DNA"/>
</dbReference>
<dbReference type="Pfam" id="PF07002">
    <property type="entry name" value="Copine"/>
    <property type="match status" value="1"/>
</dbReference>
<dbReference type="GO" id="GO:0005544">
    <property type="term" value="F:calcium-dependent phospholipid binding"/>
    <property type="evidence" value="ECO:0007669"/>
    <property type="project" value="InterPro"/>
</dbReference>
<name>A0AAV7YSP0_9EUKA</name>
<dbReference type="InterPro" id="IPR035892">
    <property type="entry name" value="C2_domain_sf"/>
</dbReference>
<dbReference type="GO" id="GO:0005886">
    <property type="term" value="C:plasma membrane"/>
    <property type="evidence" value="ECO:0007669"/>
    <property type="project" value="TreeGrafter"/>
</dbReference>
<evidence type="ECO:0000259" key="3">
    <source>
        <dbReference type="PROSITE" id="PS50004"/>
    </source>
</evidence>
<dbReference type="PANTHER" id="PTHR10857">
    <property type="entry name" value="COPINE"/>
    <property type="match status" value="1"/>
</dbReference>
<dbReference type="CDD" id="cd04047">
    <property type="entry name" value="C2B_Copine"/>
    <property type="match status" value="1"/>
</dbReference>
<feature type="domain" description="C2" evidence="3">
    <location>
        <begin position="1"/>
        <end position="120"/>
    </location>
</feature>
<dbReference type="InterPro" id="IPR045052">
    <property type="entry name" value="Copine"/>
</dbReference>
<evidence type="ECO:0000313" key="5">
    <source>
        <dbReference type="EMBL" id="KAJ3431752.1"/>
    </source>
</evidence>
<evidence type="ECO:0000259" key="4">
    <source>
        <dbReference type="PROSITE" id="PS50234"/>
    </source>
</evidence>
<dbReference type="InterPro" id="IPR002035">
    <property type="entry name" value="VWF_A"/>
</dbReference>
<dbReference type="InterPro" id="IPR037768">
    <property type="entry name" value="C2B_Copine"/>
</dbReference>
<dbReference type="Proteomes" id="UP001146793">
    <property type="component" value="Unassembled WGS sequence"/>
</dbReference>
<dbReference type="PROSITE" id="PS50004">
    <property type="entry name" value="C2"/>
    <property type="match status" value="2"/>
</dbReference>
<reference evidence="5" key="1">
    <citation type="submission" date="2022-08" db="EMBL/GenBank/DDBJ databases">
        <title>Novel sulphate-reducing endosymbionts in the free-living metamonad Anaeramoeba.</title>
        <authorList>
            <person name="Jerlstrom-Hultqvist J."/>
            <person name="Cepicka I."/>
            <person name="Gallot-Lavallee L."/>
            <person name="Salas-Leiva D."/>
            <person name="Curtis B.A."/>
            <person name="Zahonova K."/>
            <person name="Pipaliya S."/>
            <person name="Dacks J."/>
            <person name="Roger A.J."/>
        </authorList>
    </citation>
    <scope>NUCLEOTIDE SEQUENCE</scope>
    <source>
        <strain evidence="5">Busselton2</strain>
    </source>
</reference>
<comment type="caution">
    <text evidence="5">The sequence shown here is derived from an EMBL/GenBank/DDBJ whole genome shotgun (WGS) entry which is preliminary data.</text>
</comment>
<keyword evidence="2" id="KW-0677">Repeat</keyword>
<dbReference type="InterPro" id="IPR036465">
    <property type="entry name" value="vWFA_dom_sf"/>
</dbReference>
<evidence type="ECO:0000256" key="1">
    <source>
        <dbReference type="ARBA" id="ARBA00009048"/>
    </source>
</evidence>
<protein>
    <submittedName>
        <fullName evidence="5">Copine-8</fullName>
    </submittedName>
</protein>
<dbReference type="Pfam" id="PF00168">
    <property type="entry name" value="C2"/>
    <property type="match status" value="2"/>
</dbReference>
<dbReference type="AlphaFoldDB" id="A0AAV7YSP0"/>
<dbReference type="InterPro" id="IPR010734">
    <property type="entry name" value="Copine_C"/>
</dbReference>
<dbReference type="SMART" id="SM00239">
    <property type="entry name" value="C2"/>
    <property type="match status" value="2"/>
</dbReference>
<dbReference type="PANTHER" id="PTHR10857:SF106">
    <property type="entry name" value="C2 DOMAIN-CONTAINING PROTEIN"/>
    <property type="match status" value="1"/>
</dbReference>
<sequence>MNNTDFTTHPSKIILTVSCQDLIKRKRFKKFEPYAVLFIVNLEEKKLNEFGRTESIEDDLSPQFTNKFIVPYTFEKLQLFRIIIFNKNEGSQKYDSKNIVGIMNFSLGEVIGTKESTITKKLIHQTKPNKERGFCTIKAEETKKKISIISFRPIGQKLDKKDFFGHSDPFLLFEKQKKGTTDEWEKVHQTEKKTNTLFPKWRIINISLSILCDEDLDLPIKISCYDWNKTTKSELIGFFITTTREILNKTDEKFYLIHPKKQRRKKSYHDSGKIKFKNIKKQEEITFLSYFKMGIEMNLVFAIDFTASNGHINSPNSLHYTDDFSLNQYQESIMKCGSILSNYCEKKKFPVFGFGARIDNNISHCFSLTGNSEQPEVEGIQEVMNIYKKVLGWKNMRLWGPTHFAPIINGVAQGIVQNTNKIKHQYFVLLFITDGEIEDFEETKKAIVYSSALPLSIVIIGVGNNSFEKMKTLDSDFVELSYRGTKAVRDIVQFVPFKESRQKGYEELARRTLEEIPRQVISYFERKKIYPPKNDQKEK</sequence>
<feature type="domain" description="C2" evidence="3">
    <location>
        <begin position="127"/>
        <end position="258"/>
    </location>
</feature>
<comment type="similarity">
    <text evidence="1">Belongs to the copine family.</text>
</comment>